<dbReference type="NCBIfam" id="NF001567">
    <property type="entry name" value="PRK00389.1"/>
    <property type="match status" value="1"/>
</dbReference>
<dbReference type="SUPFAM" id="SSF103025">
    <property type="entry name" value="Folate-binding domain"/>
    <property type="match status" value="1"/>
</dbReference>
<keyword evidence="12" id="KW-1185">Reference proteome</keyword>
<accession>A0A5C8P866</accession>
<dbReference type="InterPro" id="IPR013977">
    <property type="entry name" value="GcvT_C"/>
</dbReference>
<evidence type="ECO:0000256" key="7">
    <source>
        <dbReference type="ARBA" id="ARBA00047665"/>
    </source>
</evidence>
<evidence type="ECO:0000256" key="5">
    <source>
        <dbReference type="ARBA" id="ARBA00022946"/>
    </source>
</evidence>
<keyword evidence="11" id="KW-0489">Methyltransferase</keyword>
<dbReference type="Gene3D" id="2.40.30.110">
    <property type="entry name" value="Aminomethyltransferase beta-barrel domains"/>
    <property type="match status" value="1"/>
</dbReference>
<dbReference type="FunFam" id="3.30.70.1400:FF:000001">
    <property type="entry name" value="Aminomethyltransferase"/>
    <property type="match status" value="1"/>
</dbReference>
<dbReference type="RefSeq" id="WP_147851995.1">
    <property type="nucleotide sequence ID" value="NZ_VDUZ01000068.1"/>
</dbReference>
<reference evidence="11 12" key="1">
    <citation type="submission" date="2019-06" db="EMBL/GenBank/DDBJ databases">
        <title>New taxonomy in bacterial strain CC-CFT640, isolated from vineyard.</title>
        <authorList>
            <person name="Lin S.-Y."/>
            <person name="Tsai C.-F."/>
            <person name="Young C.-C."/>
        </authorList>
    </citation>
    <scope>NUCLEOTIDE SEQUENCE [LARGE SCALE GENOMIC DNA]</scope>
    <source>
        <strain evidence="11 12">CC-CFT640</strain>
    </source>
</reference>
<feature type="domain" description="Aminomethyltransferase C-terminal" evidence="10">
    <location>
        <begin position="289"/>
        <end position="368"/>
    </location>
</feature>
<dbReference type="InterPro" id="IPR027266">
    <property type="entry name" value="TrmE/GcvT-like"/>
</dbReference>
<comment type="similarity">
    <text evidence="1">Belongs to the GcvT family.</text>
</comment>
<dbReference type="FunFam" id="4.10.1250.10:FF:000002">
    <property type="entry name" value="Aminomethyltransferase"/>
    <property type="match status" value="1"/>
</dbReference>
<dbReference type="OrthoDB" id="9774591at2"/>
<dbReference type="EMBL" id="VDUZ01000068">
    <property type="protein sequence ID" value="TXL69959.1"/>
    <property type="molecule type" value="Genomic_DNA"/>
</dbReference>
<organism evidence="11 12">
    <name type="scientific">Vineibacter terrae</name>
    <dbReference type="NCBI Taxonomy" id="2586908"/>
    <lineage>
        <taxon>Bacteria</taxon>
        <taxon>Pseudomonadati</taxon>
        <taxon>Pseudomonadota</taxon>
        <taxon>Alphaproteobacteria</taxon>
        <taxon>Hyphomicrobiales</taxon>
        <taxon>Vineibacter</taxon>
    </lineage>
</organism>
<dbReference type="EC" id="2.1.2.10" evidence="2"/>
<feature type="binding site" evidence="8">
    <location>
        <position position="203"/>
    </location>
    <ligand>
        <name>substrate</name>
    </ligand>
</feature>
<keyword evidence="4 11" id="KW-0808">Transferase</keyword>
<comment type="caution">
    <text evidence="11">The sequence shown here is derived from an EMBL/GenBank/DDBJ whole genome shotgun (WGS) entry which is preliminary data.</text>
</comment>
<evidence type="ECO:0000256" key="3">
    <source>
        <dbReference type="ARBA" id="ARBA00022576"/>
    </source>
</evidence>
<protein>
    <recommendedName>
        <fullName evidence="2">aminomethyltransferase</fullName>
        <ecNumber evidence="2">2.1.2.10</ecNumber>
    </recommendedName>
    <alternativeName>
        <fullName evidence="6">Glycine cleavage system T protein</fullName>
    </alternativeName>
</protein>
<dbReference type="NCBIfam" id="NF010093">
    <property type="entry name" value="PRK13579.1"/>
    <property type="match status" value="1"/>
</dbReference>
<sequence>MADPASDSLKRTPLHALHVALGAKLVPFAGYDMPVQFPMGILNEHLHTRRAAGLFDVSHMGQIRLTAKPGKNAAAAVERLVPGDIAGLQPGQMRYTQLTNAAGGILDDLMVTSTGDHLLLVVNAACKDADLAHIRQHLSDDVEIEPMFARGLLALQGPDAADVLGRQAPQVRAMTFMTGSFVMIDGVECYVTRSGYTGCDGYEISTPAEAAERIARLLLADDRVKPIGLGARDSLRLEAGLCLYGHDIDTATTPVEAGLVWSIGKERRAKGGFPGDEIIIRQIASGAPRRRVGLRPEGRTIAREGTEIIDAAGAVVGKVTSGGFGPSLNGPLAMGYVDRAQAASGTKLALRVRGKPVTAEIVPMPFVKHTYWRG</sequence>
<dbReference type="Pfam" id="PF08669">
    <property type="entry name" value="GCV_T_C"/>
    <property type="match status" value="1"/>
</dbReference>
<dbReference type="InterPro" id="IPR006222">
    <property type="entry name" value="GCVT_N"/>
</dbReference>
<feature type="domain" description="GCVT N-terminal" evidence="9">
    <location>
        <begin position="14"/>
        <end position="265"/>
    </location>
</feature>
<evidence type="ECO:0000259" key="9">
    <source>
        <dbReference type="Pfam" id="PF01571"/>
    </source>
</evidence>
<evidence type="ECO:0000256" key="1">
    <source>
        <dbReference type="ARBA" id="ARBA00008609"/>
    </source>
</evidence>
<evidence type="ECO:0000259" key="10">
    <source>
        <dbReference type="Pfam" id="PF08669"/>
    </source>
</evidence>
<dbReference type="GO" id="GO:0008483">
    <property type="term" value="F:transaminase activity"/>
    <property type="evidence" value="ECO:0007669"/>
    <property type="project" value="UniProtKB-KW"/>
</dbReference>
<dbReference type="PIRSF" id="PIRSF006487">
    <property type="entry name" value="GcvT"/>
    <property type="match status" value="1"/>
</dbReference>
<dbReference type="GO" id="GO:0032259">
    <property type="term" value="P:methylation"/>
    <property type="evidence" value="ECO:0007669"/>
    <property type="project" value="UniProtKB-KW"/>
</dbReference>
<dbReference type="InterPro" id="IPR028896">
    <property type="entry name" value="GcvT/YgfZ/DmdA"/>
</dbReference>
<dbReference type="GO" id="GO:0005960">
    <property type="term" value="C:glycine cleavage complex"/>
    <property type="evidence" value="ECO:0007669"/>
    <property type="project" value="InterPro"/>
</dbReference>
<evidence type="ECO:0000256" key="2">
    <source>
        <dbReference type="ARBA" id="ARBA00012616"/>
    </source>
</evidence>
<keyword evidence="3" id="KW-0032">Aminotransferase</keyword>
<dbReference type="PANTHER" id="PTHR43757">
    <property type="entry name" value="AMINOMETHYLTRANSFERASE"/>
    <property type="match status" value="1"/>
</dbReference>
<dbReference type="Gene3D" id="3.30.70.1400">
    <property type="entry name" value="Aminomethyltransferase beta-barrel domains"/>
    <property type="match status" value="1"/>
</dbReference>
<proteinExistence type="inferred from homology"/>
<dbReference type="GO" id="GO:0008168">
    <property type="term" value="F:methyltransferase activity"/>
    <property type="evidence" value="ECO:0007669"/>
    <property type="project" value="UniProtKB-KW"/>
</dbReference>
<dbReference type="Gene3D" id="3.30.1360.120">
    <property type="entry name" value="Probable tRNA modification gtpase trme, domain 1"/>
    <property type="match status" value="1"/>
</dbReference>
<evidence type="ECO:0000256" key="4">
    <source>
        <dbReference type="ARBA" id="ARBA00022679"/>
    </source>
</evidence>
<dbReference type="NCBIfam" id="TIGR00528">
    <property type="entry name" value="gcvT"/>
    <property type="match status" value="1"/>
</dbReference>
<dbReference type="Proteomes" id="UP000321638">
    <property type="component" value="Unassembled WGS sequence"/>
</dbReference>
<keyword evidence="5" id="KW-0809">Transit peptide</keyword>
<dbReference type="Gene3D" id="4.10.1250.10">
    <property type="entry name" value="Aminomethyltransferase fragment"/>
    <property type="match status" value="1"/>
</dbReference>
<dbReference type="InterPro" id="IPR029043">
    <property type="entry name" value="GcvT/YgfZ_C"/>
</dbReference>
<dbReference type="PANTHER" id="PTHR43757:SF2">
    <property type="entry name" value="AMINOMETHYLTRANSFERASE, MITOCHONDRIAL"/>
    <property type="match status" value="1"/>
</dbReference>
<dbReference type="SUPFAM" id="SSF101790">
    <property type="entry name" value="Aminomethyltransferase beta-barrel domain"/>
    <property type="match status" value="1"/>
</dbReference>
<evidence type="ECO:0000256" key="6">
    <source>
        <dbReference type="ARBA" id="ARBA00031395"/>
    </source>
</evidence>
<dbReference type="GO" id="GO:0004047">
    <property type="term" value="F:aminomethyltransferase activity"/>
    <property type="evidence" value="ECO:0007669"/>
    <property type="project" value="UniProtKB-EC"/>
</dbReference>
<evidence type="ECO:0000313" key="11">
    <source>
        <dbReference type="EMBL" id="TXL69959.1"/>
    </source>
</evidence>
<gene>
    <name evidence="11" type="primary">gcvT</name>
    <name evidence="11" type="ORF">FHP25_36765</name>
</gene>
<dbReference type="InterPro" id="IPR006223">
    <property type="entry name" value="GcvT"/>
</dbReference>
<comment type="catalytic activity">
    <reaction evidence="7">
        <text>N(6)-[(R)-S(8)-aminomethyldihydrolipoyl]-L-lysyl-[protein] + (6S)-5,6,7,8-tetrahydrofolate = N(6)-[(R)-dihydrolipoyl]-L-lysyl-[protein] + (6R)-5,10-methylene-5,6,7,8-tetrahydrofolate + NH4(+)</text>
        <dbReference type="Rhea" id="RHEA:16945"/>
        <dbReference type="Rhea" id="RHEA-COMP:10475"/>
        <dbReference type="Rhea" id="RHEA-COMP:10492"/>
        <dbReference type="ChEBI" id="CHEBI:15636"/>
        <dbReference type="ChEBI" id="CHEBI:28938"/>
        <dbReference type="ChEBI" id="CHEBI:57453"/>
        <dbReference type="ChEBI" id="CHEBI:83100"/>
        <dbReference type="ChEBI" id="CHEBI:83143"/>
        <dbReference type="EC" id="2.1.2.10"/>
    </reaction>
</comment>
<evidence type="ECO:0000256" key="8">
    <source>
        <dbReference type="PIRSR" id="PIRSR006487-1"/>
    </source>
</evidence>
<dbReference type="GO" id="GO:0006546">
    <property type="term" value="P:glycine catabolic process"/>
    <property type="evidence" value="ECO:0007669"/>
    <property type="project" value="InterPro"/>
</dbReference>
<name>A0A5C8P866_9HYPH</name>
<evidence type="ECO:0000313" key="12">
    <source>
        <dbReference type="Proteomes" id="UP000321638"/>
    </source>
</evidence>
<dbReference type="Pfam" id="PF01571">
    <property type="entry name" value="GCV_T"/>
    <property type="match status" value="1"/>
</dbReference>
<dbReference type="AlphaFoldDB" id="A0A5C8P866"/>